<dbReference type="SUPFAM" id="SSF49363">
    <property type="entry name" value="Purple acid phosphatase, N-terminal domain"/>
    <property type="match status" value="1"/>
</dbReference>
<dbReference type="InterPro" id="IPR008963">
    <property type="entry name" value="Purple_acid_Pase-like_N"/>
</dbReference>
<organism evidence="2">
    <name type="scientific">termite gut metagenome</name>
    <dbReference type="NCBI Taxonomy" id="433724"/>
    <lineage>
        <taxon>unclassified sequences</taxon>
        <taxon>metagenomes</taxon>
        <taxon>organismal metagenomes</taxon>
    </lineage>
</organism>
<feature type="domain" description="Purple acid phosphatase N-terminal" evidence="1">
    <location>
        <begin position="54"/>
        <end position="121"/>
    </location>
</feature>
<dbReference type="GO" id="GO:0003993">
    <property type="term" value="F:acid phosphatase activity"/>
    <property type="evidence" value="ECO:0007669"/>
    <property type="project" value="InterPro"/>
</dbReference>
<sequence>MKRSAFIKRLLLLGISGTSASSLLASSERTKEDKSVEKAEETGPFAFLTKPYLQFPLPNAMTVMWVTTRKCYSWVEYGENDVCSQHATNAINGLNQAYNRVHKIRLNELKPGTQYAYKVYSK</sequence>
<evidence type="ECO:0000313" key="2">
    <source>
        <dbReference type="EMBL" id="KAA6315525.1"/>
    </source>
</evidence>
<comment type="caution">
    <text evidence="2">The sequence shown here is derived from an EMBL/GenBank/DDBJ whole genome shotgun (WGS) entry which is preliminary data.</text>
</comment>
<dbReference type="Pfam" id="PF16656">
    <property type="entry name" value="Pur_ac_phosph_N"/>
    <property type="match status" value="1"/>
</dbReference>
<proteinExistence type="predicted"/>
<dbReference type="Gene3D" id="2.60.40.380">
    <property type="entry name" value="Purple acid phosphatase-like, N-terminal"/>
    <property type="match status" value="1"/>
</dbReference>
<evidence type="ECO:0000259" key="1">
    <source>
        <dbReference type="Pfam" id="PF16656"/>
    </source>
</evidence>
<feature type="non-terminal residue" evidence="2">
    <location>
        <position position="122"/>
    </location>
</feature>
<accession>A0A5J4Q1A0</accession>
<dbReference type="EMBL" id="SNRY01005221">
    <property type="protein sequence ID" value="KAA6315525.1"/>
    <property type="molecule type" value="Genomic_DNA"/>
</dbReference>
<dbReference type="InterPro" id="IPR015914">
    <property type="entry name" value="PAPs_N"/>
</dbReference>
<protein>
    <recommendedName>
        <fullName evidence="1">Purple acid phosphatase N-terminal domain-containing protein</fullName>
    </recommendedName>
</protein>
<reference evidence="2" key="1">
    <citation type="submission" date="2019-03" db="EMBL/GenBank/DDBJ databases">
        <title>Single cell metagenomics reveals metabolic interactions within the superorganism composed of flagellate Streblomastix strix and complex community of Bacteroidetes bacteria on its surface.</title>
        <authorList>
            <person name="Treitli S.C."/>
            <person name="Kolisko M."/>
            <person name="Husnik F."/>
            <person name="Keeling P."/>
            <person name="Hampl V."/>
        </authorList>
    </citation>
    <scope>NUCLEOTIDE SEQUENCE</scope>
    <source>
        <strain evidence="2">STM</strain>
    </source>
</reference>
<dbReference type="GO" id="GO:0046872">
    <property type="term" value="F:metal ion binding"/>
    <property type="evidence" value="ECO:0007669"/>
    <property type="project" value="InterPro"/>
</dbReference>
<dbReference type="AlphaFoldDB" id="A0A5J4Q1A0"/>
<name>A0A5J4Q1A0_9ZZZZ</name>
<gene>
    <name evidence="2" type="ORF">EZS27_034030</name>
</gene>